<gene>
    <name evidence="1" type="ORF">MILVUS5_LOCUS16410</name>
</gene>
<evidence type="ECO:0000313" key="1">
    <source>
        <dbReference type="EMBL" id="CAJ2647991.1"/>
    </source>
</evidence>
<name>A0ACB0JUK5_TRIPR</name>
<reference evidence="1" key="1">
    <citation type="submission" date="2023-10" db="EMBL/GenBank/DDBJ databases">
        <authorList>
            <person name="Rodriguez Cubillos JULIANA M."/>
            <person name="De Vega J."/>
        </authorList>
    </citation>
    <scope>NUCLEOTIDE SEQUENCE</scope>
</reference>
<protein>
    <submittedName>
        <fullName evidence="1">Uncharacterized protein</fullName>
    </submittedName>
</protein>
<keyword evidence="2" id="KW-1185">Reference proteome</keyword>
<accession>A0ACB0JUK5</accession>
<proteinExistence type="predicted"/>
<evidence type="ECO:0000313" key="2">
    <source>
        <dbReference type="Proteomes" id="UP001177021"/>
    </source>
</evidence>
<organism evidence="1 2">
    <name type="scientific">Trifolium pratense</name>
    <name type="common">Red clover</name>
    <dbReference type="NCBI Taxonomy" id="57577"/>
    <lineage>
        <taxon>Eukaryota</taxon>
        <taxon>Viridiplantae</taxon>
        <taxon>Streptophyta</taxon>
        <taxon>Embryophyta</taxon>
        <taxon>Tracheophyta</taxon>
        <taxon>Spermatophyta</taxon>
        <taxon>Magnoliopsida</taxon>
        <taxon>eudicotyledons</taxon>
        <taxon>Gunneridae</taxon>
        <taxon>Pentapetalae</taxon>
        <taxon>rosids</taxon>
        <taxon>fabids</taxon>
        <taxon>Fabales</taxon>
        <taxon>Fabaceae</taxon>
        <taxon>Papilionoideae</taxon>
        <taxon>50 kb inversion clade</taxon>
        <taxon>NPAAA clade</taxon>
        <taxon>Hologalegina</taxon>
        <taxon>IRL clade</taxon>
        <taxon>Trifolieae</taxon>
        <taxon>Trifolium</taxon>
    </lineage>
</organism>
<dbReference type="EMBL" id="CASHSV030000109">
    <property type="protein sequence ID" value="CAJ2647991.1"/>
    <property type="molecule type" value="Genomic_DNA"/>
</dbReference>
<sequence length="127" mass="13942">MATAGMRMLDVELQEKNLDSCIHVLRSSGFKFCYNWASVITGSDEGVYAWVVANYALGTLRGDPLKTTGIIELGASQYIQKGLQIDPCTPAGYSYNVDSWKSSPSSHSEKSQYQPTVQTFLSADLPH</sequence>
<dbReference type="Proteomes" id="UP001177021">
    <property type="component" value="Unassembled WGS sequence"/>
</dbReference>
<comment type="caution">
    <text evidence="1">The sequence shown here is derived from an EMBL/GenBank/DDBJ whole genome shotgun (WGS) entry which is preliminary data.</text>
</comment>